<name>A0A9X9G069_9GAMM</name>
<accession>A0A9X9G069</accession>
<gene>
    <name evidence="1" type="ORF">FOT63_25780</name>
</gene>
<evidence type="ECO:0000313" key="2">
    <source>
        <dbReference type="Proteomes" id="UP000321307"/>
    </source>
</evidence>
<protein>
    <submittedName>
        <fullName evidence="1">Uncharacterized protein</fullName>
    </submittedName>
</protein>
<reference evidence="1 2" key="1">
    <citation type="submission" date="2019-07" db="EMBL/GenBank/DDBJ databases">
        <title>Serratia strains were isolated from fresh produce.</title>
        <authorList>
            <person name="Cho G.-S."/>
            <person name="Stein M."/>
            <person name="Lee W."/>
            <person name="Suh S.H."/>
            <person name="Franz C.M.A.P."/>
        </authorList>
    </citation>
    <scope>NUCLEOTIDE SEQUENCE [LARGE SCALE GENOMIC DNA]</scope>
    <source>
        <strain evidence="1 2">S17</strain>
    </source>
</reference>
<dbReference type="PROSITE" id="PS51257">
    <property type="entry name" value="PROKAR_LIPOPROTEIN"/>
    <property type="match status" value="1"/>
</dbReference>
<dbReference type="Proteomes" id="UP000321307">
    <property type="component" value="Unassembled WGS sequence"/>
</dbReference>
<proteinExistence type="predicted"/>
<dbReference type="AlphaFoldDB" id="A0A9X9G069"/>
<dbReference type="EMBL" id="VOUP01000056">
    <property type="protein sequence ID" value="TXE22194.1"/>
    <property type="molecule type" value="Genomic_DNA"/>
</dbReference>
<comment type="caution">
    <text evidence="1">The sequence shown here is derived from an EMBL/GenBank/DDBJ whole genome shotgun (WGS) entry which is preliminary data.</text>
</comment>
<evidence type="ECO:0000313" key="1">
    <source>
        <dbReference type="EMBL" id="TXE22194.1"/>
    </source>
</evidence>
<dbReference type="RefSeq" id="WP_147839310.1">
    <property type="nucleotide sequence ID" value="NZ_VOUP01000056.1"/>
</dbReference>
<organism evidence="1 2">
    <name type="scientific">Serratia ureilytica</name>
    <dbReference type="NCBI Taxonomy" id="300181"/>
    <lineage>
        <taxon>Bacteria</taxon>
        <taxon>Pseudomonadati</taxon>
        <taxon>Pseudomonadota</taxon>
        <taxon>Gammaproteobacteria</taxon>
        <taxon>Enterobacterales</taxon>
        <taxon>Yersiniaceae</taxon>
        <taxon>Serratia</taxon>
    </lineage>
</organism>
<sequence length="65" mass="6781">MKALSLCLALSCVLTGCVSQRYVGVQITSTAPMSLTRVVVGGREVVLCSIQEGEDGLSAATEQLH</sequence>